<keyword evidence="2" id="KW-1185">Reference proteome</keyword>
<proteinExistence type="predicted"/>
<reference evidence="1" key="1">
    <citation type="journal article" date="2021" name="Environ. Microbiol.">
        <title>Gene family expansions and transcriptome signatures uncover fungal adaptations to wood decay.</title>
        <authorList>
            <person name="Hage H."/>
            <person name="Miyauchi S."/>
            <person name="Viragh M."/>
            <person name="Drula E."/>
            <person name="Min B."/>
            <person name="Chaduli D."/>
            <person name="Navarro D."/>
            <person name="Favel A."/>
            <person name="Norest M."/>
            <person name="Lesage-Meessen L."/>
            <person name="Balint B."/>
            <person name="Merenyi Z."/>
            <person name="de Eugenio L."/>
            <person name="Morin E."/>
            <person name="Martinez A.T."/>
            <person name="Baldrian P."/>
            <person name="Stursova M."/>
            <person name="Martinez M.J."/>
            <person name="Novotny C."/>
            <person name="Magnuson J.K."/>
            <person name="Spatafora J.W."/>
            <person name="Maurice S."/>
            <person name="Pangilinan J."/>
            <person name="Andreopoulos W."/>
            <person name="LaButti K."/>
            <person name="Hundley H."/>
            <person name="Na H."/>
            <person name="Kuo A."/>
            <person name="Barry K."/>
            <person name="Lipzen A."/>
            <person name="Henrissat B."/>
            <person name="Riley R."/>
            <person name="Ahrendt S."/>
            <person name="Nagy L.G."/>
            <person name="Grigoriev I.V."/>
            <person name="Martin F."/>
            <person name="Rosso M.N."/>
        </authorList>
    </citation>
    <scope>NUCLEOTIDE SEQUENCE</scope>
    <source>
        <strain evidence="1">CBS 384.51</strain>
    </source>
</reference>
<dbReference type="EMBL" id="MU274939">
    <property type="protein sequence ID" value="KAI0084746.1"/>
    <property type="molecule type" value="Genomic_DNA"/>
</dbReference>
<sequence>AKTTKKVVMRLECTVCKHKMQLSLKRCKQYFELGGEKKTKGAALQFVRIVVMFLTT</sequence>
<comment type="caution">
    <text evidence="1">The sequence shown here is derived from an EMBL/GenBank/DDBJ whole genome shotgun (WGS) entry which is preliminary data.</text>
</comment>
<evidence type="ECO:0000313" key="2">
    <source>
        <dbReference type="Proteomes" id="UP001055072"/>
    </source>
</evidence>
<name>A0ACB8TS38_9APHY</name>
<evidence type="ECO:0000313" key="1">
    <source>
        <dbReference type="EMBL" id="KAI0084746.1"/>
    </source>
</evidence>
<gene>
    <name evidence="1" type="ORF">BDY19DRAFT_877412</name>
</gene>
<accession>A0ACB8TS38</accession>
<dbReference type="Proteomes" id="UP001055072">
    <property type="component" value="Unassembled WGS sequence"/>
</dbReference>
<feature type="non-terminal residue" evidence="1">
    <location>
        <position position="56"/>
    </location>
</feature>
<feature type="non-terminal residue" evidence="1">
    <location>
        <position position="1"/>
    </location>
</feature>
<organism evidence="1 2">
    <name type="scientific">Irpex rosettiformis</name>
    <dbReference type="NCBI Taxonomy" id="378272"/>
    <lineage>
        <taxon>Eukaryota</taxon>
        <taxon>Fungi</taxon>
        <taxon>Dikarya</taxon>
        <taxon>Basidiomycota</taxon>
        <taxon>Agaricomycotina</taxon>
        <taxon>Agaricomycetes</taxon>
        <taxon>Polyporales</taxon>
        <taxon>Irpicaceae</taxon>
        <taxon>Irpex</taxon>
    </lineage>
</organism>
<protein>
    <submittedName>
        <fullName evidence="1">Uncharacterized protein</fullName>
    </submittedName>
</protein>